<dbReference type="RefSeq" id="WP_022644489.1">
    <property type="nucleotide sequence ID" value="NZ_AVOY01000222.1"/>
</dbReference>
<keyword evidence="2" id="KW-0012">Acyltransferase</keyword>
<dbReference type="InterPro" id="IPR050680">
    <property type="entry name" value="YpeA/RimI_acetyltransf"/>
</dbReference>
<name>U6ZRI2_9PSED</name>
<evidence type="ECO:0000313" key="3">
    <source>
        <dbReference type="EMBL" id="MQA54210.1"/>
    </source>
</evidence>
<sequence length="154" mass="17369">MSKVKLTAVDQSNYERICDLEVFEKQEDYVASNLWSLVQASYNPTCSARAIYHRDEPVGLFLWSAESPGKVSIWRFMVDKQHQNRGIGRQAMGLLLEELRQIQGLAQIEICYHPRNPIAGHFYSSFGFVETGMDEDGDDMLAVIDLPQPSAGIA</sequence>
<proteinExistence type="predicted"/>
<dbReference type="EMBL" id="WHUV01000002">
    <property type="protein sequence ID" value="MQA54210.1"/>
    <property type="molecule type" value="Genomic_DNA"/>
</dbReference>
<dbReference type="InterPro" id="IPR000182">
    <property type="entry name" value="GNAT_dom"/>
</dbReference>
<dbReference type="GO" id="GO:0016747">
    <property type="term" value="F:acyltransferase activity, transferring groups other than amino-acyl groups"/>
    <property type="evidence" value="ECO:0007669"/>
    <property type="project" value="InterPro"/>
</dbReference>
<evidence type="ECO:0000313" key="4">
    <source>
        <dbReference type="Proteomes" id="UP000486534"/>
    </source>
</evidence>
<comment type="caution">
    <text evidence="3">The sequence shown here is derived from an EMBL/GenBank/DDBJ whole genome shotgun (WGS) entry which is preliminary data.</text>
</comment>
<protein>
    <submittedName>
        <fullName evidence="3">GNAT family N-acetyltransferase</fullName>
    </submittedName>
</protein>
<dbReference type="PANTHER" id="PTHR43420:SF47">
    <property type="entry name" value="N-ACETYLTRANSFERASE DOMAIN-CONTAINING PROTEIN"/>
    <property type="match status" value="1"/>
</dbReference>
<dbReference type="InterPro" id="IPR016181">
    <property type="entry name" value="Acyl_CoA_acyltransferase"/>
</dbReference>
<dbReference type="Gene3D" id="3.40.630.30">
    <property type="match status" value="1"/>
</dbReference>
<accession>A0A7X1U4N2</accession>
<dbReference type="SUPFAM" id="SSF55729">
    <property type="entry name" value="Acyl-CoA N-acyltransferases (Nat)"/>
    <property type="match status" value="1"/>
</dbReference>
<reference evidence="3 4" key="1">
    <citation type="submission" date="2019-10" db="EMBL/GenBank/DDBJ databases">
        <title>Pseudomonas dajingensis sp. nov., isolated from the profound head ulcers of farmed Murray cod (Maccullochella peelii peelii).</title>
        <authorList>
            <person name="Liu Y."/>
        </authorList>
    </citation>
    <scope>NUCLEOTIDE SEQUENCE [LARGE SCALE GENOMIC DNA]</scope>
    <source>
        <strain evidence="3 4">MC042</strain>
    </source>
</reference>
<gene>
    <name evidence="3" type="ORF">GDH07_12900</name>
</gene>
<evidence type="ECO:0000256" key="1">
    <source>
        <dbReference type="ARBA" id="ARBA00022679"/>
    </source>
</evidence>
<evidence type="ECO:0000256" key="2">
    <source>
        <dbReference type="ARBA" id="ARBA00023315"/>
    </source>
</evidence>
<dbReference type="Pfam" id="PF00583">
    <property type="entry name" value="Acetyltransf_1"/>
    <property type="match status" value="1"/>
</dbReference>
<dbReference type="CDD" id="cd04301">
    <property type="entry name" value="NAT_SF"/>
    <property type="match status" value="1"/>
</dbReference>
<keyword evidence="1 3" id="KW-0808">Transferase</keyword>
<dbReference type="AlphaFoldDB" id="U6ZRI2"/>
<dbReference type="Proteomes" id="UP000486534">
    <property type="component" value="Unassembled WGS sequence"/>
</dbReference>
<dbReference type="PANTHER" id="PTHR43420">
    <property type="entry name" value="ACETYLTRANSFERASE"/>
    <property type="match status" value="1"/>
</dbReference>
<dbReference type="PROSITE" id="PS51186">
    <property type="entry name" value="GNAT"/>
    <property type="match status" value="1"/>
</dbReference>
<accession>U6ZRI2</accession>
<organism evidence="3 4">
    <name type="scientific">Pseudomonas piscis</name>
    <dbReference type="NCBI Taxonomy" id="2614538"/>
    <lineage>
        <taxon>Bacteria</taxon>
        <taxon>Pseudomonadati</taxon>
        <taxon>Pseudomonadota</taxon>
        <taxon>Gammaproteobacteria</taxon>
        <taxon>Pseudomonadales</taxon>
        <taxon>Pseudomonadaceae</taxon>
        <taxon>Pseudomonas</taxon>
    </lineage>
</organism>